<dbReference type="PROSITE" id="PS51257">
    <property type="entry name" value="PROKAR_LIPOPROTEIN"/>
    <property type="match status" value="1"/>
</dbReference>
<gene>
    <name evidence="1" type="ORF">PT85_10635</name>
    <name evidence="2" type="ORF">SAMN05421672_11183</name>
</gene>
<keyword evidence="3" id="KW-1185">Reference proteome</keyword>
<evidence type="ECO:0000313" key="3">
    <source>
        <dbReference type="Proteomes" id="UP000030980"/>
    </source>
</evidence>
<reference evidence="2 4" key="2">
    <citation type="submission" date="2017-01" db="EMBL/GenBank/DDBJ databases">
        <authorList>
            <person name="Mah S.A."/>
            <person name="Swanson W.J."/>
            <person name="Moy G.W."/>
            <person name="Vacquier V.D."/>
        </authorList>
    </citation>
    <scope>NUCLEOTIDE SEQUENCE [LARGE SCALE GENOMIC DNA]</scope>
    <source>
        <strain evidence="2 4">ATCC 29606</strain>
    </source>
</reference>
<evidence type="ECO:0000313" key="2">
    <source>
        <dbReference type="EMBL" id="SIQ89493.1"/>
    </source>
</evidence>
<dbReference type="FunFam" id="2.30.30.830:FF:000001">
    <property type="entry name" value="Type 4 fimbrial biogenesis protein PilP"/>
    <property type="match status" value="1"/>
</dbReference>
<dbReference type="Gene3D" id="2.30.30.830">
    <property type="match status" value="1"/>
</dbReference>
<dbReference type="InterPro" id="IPR007446">
    <property type="entry name" value="PilP"/>
</dbReference>
<dbReference type="Pfam" id="PF04351">
    <property type="entry name" value="PilP"/>
    <property type="match status" value="1"/>
</dbReference>
<dbReference type="Proteomes" id="UP000186079">
    <property type="component" value="Unassembled WGS sequence"/>
</dbReference>
<dbReference type="OrthoDB" id="5296580at2"/>
<dbReference type="EMBL" id="FTMC01000011">
    <property type="protein sequence ID" value="SIQ89493.1"/>
    <property type="molecule type" value="Genomic_DNA"/>
</dbReference>
<dbReference type="EMBL" id="JTAK01000004">
    <property type="protein sequence ID" value="KHO64639.1"/>
    <property type="molecule type" value="Genomic_DNA"/>
</dbReference>
<dbReference type="RefSeq" id="WP_027591561.1">
    <property type="nucleotide sequence ID" value="NZ_FMUP01000002.1"/>
</dbReference>
<dbReference type="STRING" id="706570.PT85_10635"/>
<evidence type="ECO:0000313" key="4">
    <source>
        <dbReference type="Proteomes" id="UP000186079"/>
    </source>
</evidence>
<dbReference type="Proteomes" id="UP000030980">
    <property type="component" value="Unassembled WGS sequence"/>
</dbReference>
<reference evidence="1 3" key="1">
    <citation type="submission" date="2014-11" db="EMBL/GenBank/DDBJ databases">
        <title>Genome sequence of Pseudomonas tuomuerensis JCM 14085.</title>
        <authorList>
            <person name="Shin S.-K."/>
            <person name="Yi H."/>
        </authorList>
    </citation>
    <scope>NUCLEOTIDE SEQUENCE [LARGE SCALE GENOMIC DNA]</scope>
    <source>
        <strain evidence="1 3">JCM 14085</strain>
    </source>
</reference>
<name>A0A0B3BVG7_9PSED</name>
<dbReference type="AlphaFoldDB" id="A0A0B3BVG7"/>
<sequence length="175" mass="19308">MSRLRAVTVAAVLASLAGCGAGHDFHDLQGYMDEVRARPKGRIEPIPSFQPYEAFTYSAANLRSPFQPPIPVDLARQQRGSKDIKPDENRVRQFLEGFNIEMFEMVGSLSNAEGMFALVRGAGGVHRIRIGDYLGRNHGKVVAIETGKVDVLEIVPDGDGGWLERPRSMTLKERS</sequence>
<proteinExistence type="predicted"/>
<accession>A0A0B3BVG7</accession>
<evidence type="ECO:0000313" key="1">
    <source>
        <dbReference type="EMBL" id="KHO64639.1"/>
    </source>
</evidence>
<organism evidence="1 3">
    <name type="scientific">Pseudomonas flexibilis</name>
    <dbReference type="NCBI Taxonomy" id="706570"/>
    <lineage>
        <taxon>Bacteria</taxon>
        <taxon>Pseudomonadati</taxon>
        <taxon>Pseudomonadota</taxon>
        <taxon>Gammaproteobacteria</taxon>
        <taxon>Pseudomonadales</taxon>
        <taxon>Pseudomonadaceae</taxon>
        <taxon>Pseudomonas</taxon>
    </lineage>
</organism>
<dbReference type="PIRSF" id="PIRSF016481">
    <property type="entry name" value="Pilus_assembly_PilP"/>
    <property type="match status" value="1"/>
</dbReference>
<protein>
    <submittedName>
        <fullName evidence="1 2">Pilus assembly protein PilP</fullName>
    </submittedName>
</protein>